<proteinExistence type="predicted"/>
<evidence type="ECO:0000313" key="2">
    <source>
        <dbReference type="Proteomes" id="UP001620514"/>
    </source>
</evidence>
<gene>
    <name evidence="1" type="ORF">ABH943_005778</name>
</gene>
<organism evidence="1 2">
    <name type="scientific">Caballeronia udeis</name>
    <dbReference type="NCBI Taxonomy" id="1232866"/>
    <lineage>
        <taxon>Bacteria</taxon>
        <taxon>Pseudomonadati</taxon>
        <taxon>Pseudomonadota</taxon>
        <taxon>Betaproteobacteria</taxon>
        <taxon>Burkholderiales</taxon>
        <taxon>Burkholderiaceae</taxon>
        <taxon>Caballeronia</taxon>
    </lineage>
</organism>
<sequence>MRTIVRIIPLAVEQYFWNLVRIRNSTQAPDSGTGFAARLSVDASRYQA</sequence>
<dbReference type="EMBL" id="JBIYDN010000021">
    <property type="protein sequence ID" value="MFK4445746.1"/>
    <property type="molecule type" value="Genomic_DNA"/>
</dbReference>
<protein>
    <submittedName>
        <fullName evidence="1">Uncharacterized protein</fullName>
    </submittedName>
</protein>
<reference evidence="1 2" key="1">
    <citation type="submission" date="2024-10" db="EMBL/GenBank/DDBJ databases">
        <authorList>
            <person name="Deangelis K."/>
            <person name="Huntemann M."/>
            <person name="Clum A."/>
            <person name="Wang J."/>
            <person name="Palaniappan K."/>
            <person name="Ritter S."/>
            <person name="Chen I.-M."/>
            <person name="Stamatis D."/>
            <person name="Reddy T."/>
            <person name="O'Malley R."/>
            <person name="Daum C."/>
            <person name="Ng V."/>
            <person name="Ivanova N."/>
            <person name="Kyrpides N."/>
            <person name="Woyke T."/>
        </authorList>
    </citation>
    <scope>NUCLEOTIDE SEQUENCE [LARGE SCALE GENOMIC DNA]</scope>
    <source>
        <strain evidence="1 2">GAS97</strain>
    </source>
</reference>
<keyword evidence="2" id="KW-1185">Reference proteome</keyword>
<evidence type="ECO:0000313" key="1">
    <source>
        <dbReference type="EMBL" id="MFK4445746.1"/>
    </source>
</evidence>
<comment type="caution">
    <text evidence="1">The sequence shown here is derived from an EMBL/GenBank/DDBJ whole genome shotgun (WGS) entry which is preliminary data.</text>
</comment>
<name>A0ABW8MPX8_9BURK</name>
<reference evidence="1 2" key="2">
    <citation type="submission" date="2024-11" db="EMBL/GenBank/DDBJ databases">
        <title>Using genomics to understand microbial adaptation to soil warming.</title>
        <authorList>
            <person name="Deangelis K.M. PhD."/>
        </authorList>
    </citation>
    <scope>NUCLEOTIDE SEQUENCE [LARGE SCALE GENOMIC DNA]</scope>
    <source>
        <strain evidence="1 2">GAS97</strain>
    </source>
</reference>
<accession>A0ABW8MPX8</accession>
<dbReference type="Proteomes" id="UP001620514">
    <property type="component" value="Unassembled WGS sequence"/>
</dbReference>